<keyword evidence="1" id="KW-1133">Transmembrane helix</keyword>
<dbReference type="EMBL" id="JBGJLR010000006">
    <property type="protein sequence ID" value="MEZ2739367.1"/>
    <property type="molecule type" value="Genomic_DNA"/>
</dbReference>
<sequence>MHAQHASKMKAASAGFSMTLEAFDAKVFVLQALAAPFFAIFQLVEI</sequence>
<feature type="transmembrane region" description="Helical" evidence="1">
    <location>
        <begin position="27"/>
        <end position="44"/>
    </location>
</feature>
<gene>
    <name evidence="2" type="ORF">ACBP88_07795</name>
</gene>
<name>A0ABV4IC05_9BURK</name>
<organism evidence="2 3">
    <name type="scientific">Comamonas jiangduensis</name>
    <dbReference type="NCBI Taxonomy" id="1194168"/>
    <lineage>
        <taxon>Bacteria</taxon>
        <taxon>Pseudomonadati</taxon>
        <taxon>Pseudomonadota</taxon>
        <taxon>Betaproteobacteria</taxon>
        <taxon>Burkholderiales</taxon>
        <taxon>Comamonadaceae</taxon>
        <taxon>Comamonas</taxon>
    </lineage>
</organism>
<keyword evidence="1" id="KW-0812">Transmembrane</keyword>
<proteinExistence type="predicted"/>
<dbReference type="Proteomes" id="UP001567350">
    <property type="component" value="Unassembled WGS sequence"/>
</dbReference>
<evidence type="ECO:0000256" key="1">
    <source>
        <dbReference type="SAM" id="Phobius"/>
    </source>
</evidence>
<dbReference type="RefSeq" id="WP_286999006.1">
    <property type="nucleotide sequence ID" value="NZ_DALYTO010000016.1"/>
</dbReference>
<reference evidence="2 3" key="1">
    <citation type="submission" date="2024-08" db="EMBL/GenBank/DDBJ databases">
        <authorList>
            <person name="Feng Z."/>
            <person name="Ronholm J."/>
        </authorList>
    </citation>
    <scope>NUCLEOTIDE SEQUENCE [LARGE SCALE GENOMIC DNA]</scope>
    <source>
        <strain evidence="2 3">4-AB0-8</strain>
    </source>
</reference>
<comment type="caution">
    <text evidence="2">The sequence shown here is derived from an EMBL/GenBank/DDBJ whole genome shotgun (WGS) entry which is preliminary data.</text>
</comment>
<evidence type="ECO:0000313" key="3">
    <source>
        <dbReference type="Proteomes" id="UP001567350"/>
    </source>
</evidence>
<accession>A0ABV4IC05</accession>
<keyword evidence="3" id="KW-1185">Reference proteome</keyword>
<protein>
    <submittedName>
        <fullName evidence="2">Uncharacterized protein</fullName>
    </submittedName>
</protein>
<keyword evidence="1" id="KW-0472">Membrane</keyword>
<evidence type="ECO:0000313" key="2">
    <source>
        <dbReference type="EMBL" id="MEZ2739367.1"/>
    </source>
</evidence>